<evidence type="ECO:0000256" key="3">
    <source>
        <dbReference type="ARBA" id="ARBA00023125"/>
    </source>
</evidence>
<evidence type="ECO:0000313" key="5">
    <source>
        <dbReference type="EMBL" id="MBC5713096.1"/>
    </source>
</evidence>
<dbReference type="SUPFAM" id="SSF116734">
    <property type="entry name" value="DNA methylase specificity domain"/>
    <property type="match status" value="2"/>
</dbReference>
<evidence type="ECO:0000313" key="6">
    <source>
        <dbReference type="Proteomes" id="UP000606720"/>
    </source>
</evidence>
<keyword evidence="5" id="KW-0540">Nuclease</keyword>
<proteinExistence type="inferred from homology"/>
<dbReference type="GO" id="GO:0003677">
    <property type="term" value="F:DNA binding"/>
    <property type="evidence" value="ECO:0007669"/>
    <property type="project" value="UniProtKB-KW"/>
</dbReference>
<dbReference type="Proteomes" id="UP000606720">
    <property type="component" value="Unassembled WGS sequence"/>
</dbReference>
<keyword evidence="6" id="KW-1185">Reference proteome</keyword>
<dbReference type="InterPro" id="IPR000055">
    <property type="entry name" value="Restrct_endonuc_typeI_TRD"/>
</dbReference>
<dbReference type="GO" id="GO:0004519">
    <property type="term" value="F:endonuclease activity"/>
    <property type="evidence" value="ECO:0007669"/>
    <property type="project" value="UniProtKB-KW"/>
</dbReference>
<keyword evidence="5" id="KW-0255">Endonuclease</keyword>
<sequence length="251" mass="28603">MKYIALKDVCKISMGQSPDSSSYNNNEDGIPFFQGNADFGERYPITRVCCNAPTKIAKAEDIRISVRAPIGALNFAKEECCIGRGLAALMPDRSKMSLEFIYWFLKGKKVELNSKGTGSTFKAISRKVLEEIMVPDIDFDMQYKYAGILEKIHSVIQMHKKELDELDKLMQARFVEMFGSPVSNPMSWEKRTLKEVCKKLNDGTHFSPESFETGAYKYVTAKNIKLTGFDFSNITYVPEEVYRPIFDRCKD</sequence>
<evidence type="ECO:0000256" key="1">
    <source>
        <dbReference type="ARBA" id="ARBA00010923"/>
    </source>
</evidence>
<dbReference type="RefSeq" id="WP_186866086.1">
    <property type="nucleotide sequence ID" value="NZ_JACOPH010000001.1"/>
</dbReference>
<dbReference type="CDD" id="cd17245">
    <property type="entry name" value="RMtype1_S_TteMORF1547P-TRD2-CR2_Aco12261I-TRD1-CR1_like"/>
    <property type="match status" value="1"/>
</dbReference>
<comment type="similarity">
    <text evidence="1">Belongs to the type-I restriction system S methylase family.</text>
</comment>
<name>A0A923LMW3_9FIRM</name>
<feature type="domain" description="Type I restriction modification DNA specificity" evidence="4">
    <location>
        <begin position="2"/>
        <end position="166"/>
    </location>
</feature>
<dbReference type="PANTHER" id="PTHR30408:SF12">
    <property type="entry name" value="TYPE I RESTRICTION ENZYME MJAVIII SPECIFICITY SUBUNIT"/>
    <property type="match status" value="1"/>
</dbReference>
<protein>
    <submittedName>
        <fullName evidence="5">Restriction endonuclease subunit S</fullName>
    </submittedName>
</protein>
<dbReference type="InterPro" id="IPR044946">
    <property type="entry name" value="Restrct_endonuc_typeI_TRD_sf"/>
</dbReference>
<dbReference type="GO" id="GO:0009307">
    <property type="term" value="P:DNA restriction-modification system"/>
    <property type="evidence" value="ECO:0007669"/>
    <property type="project" value="UniProtKB-KW"/>
</dbReference>
<gene>
    <name evidence="5" type="ORF">H8S17_02525</name>
</gene>
<keyword evidence="2" id="KW-0680">Restriction system</keyword>
<keyword evidence="3" id="KW-0238">DNA-binding</keyword>
<dbReference type="AlphaFoldDB" id="A0A923LMW3"/>
<dbReference type="EMBL" id="JACOPH010000001">
    <property type="protein sequence ID" value="MBC5713096.1"/>
    <property type="molecule type" value="Genomic_DNA"/>
</dbReference>
<dbReference type="PANTHER" id="PTHR30408">
    <property type="entry name" value="TYPE-1 RESTRICTION ENZYME ECOKI SPECIFICITY PROTEIN"/>
    <property type="match status" value="1"/>
</dbReference>
<accession>A0A923LMW3</accession>
<comment type="caution">
    <text evidence="5">The sequence shown here is derived from an EMBL/GenBank/DDBJ whole genome shotgun (WGS) entry which is preliminary data.</text>
</comment>
<keyword evidence="5" id="KW-0378">Hydrolase</keyword>
<evidence type="ECO:0000259" key="4">
    <source>
        <dbReference type="Pfam" id="PF01420"/>
    </source>
</evidence>
<dbReference type="Gene3D" id="3.90.220.20">
    <property type="entry name" value="DNA methylase specificity domains"/>
    <property type="match status" value="2"/>
</dbReference>
<reference evidence="5" key="1">
    <citation type="submission" date="2020-08" db="EMBL/GenBank/DDBJ databases">
        <title>Genome public.</title>
        <authorList>
            <person name="Liu C."/>
            <person name="Sun Q."/>
        </authorList>
    </citation>
    <scope>NUCLEOTIDE SEQUENCE</scope>
    <source>
        <strain evidence="5">BX1005</strain>
    </source>
</reference>
<dbReference type="Pfam" id="PF01420">
    <property type="entry name" value="Methylase_S"/>
    <property type="match status" value="1"/>
</dbReference>
<dbReference type="InterPro" id="IPR052021">
    <property type="entry name" value="Type-I_RS_S_subunit"/>
</dbReference>
<organism evidence="5 6">
    <name type="scientific">Roseburia zhanii</name>
    <dbReference type="NCBI Taxonomy" id="2763064"/>
    <lineage>
        <taxon>Bacteria</taxon>
        <taxon>Bacillati</taxon>
        <taxon>Bacillota</taxon>
        <taxon>Clostridia</taxon>
        <taxon>Lachnospirales</taxon>
        <taxon>Lachnospiraceae</taxon>
        <taxon>Roseburia</taxon>
    </lineage>
</organism>
<evidence type="ECO:0000256" key="2">
    <source>
        <dbReference type="ARBA" id="ARBA00022747"/>
    </source>
</evidence>